<dbReference type="STRING" id="665126.ABB55_03425"/>
<dbReference type="EMBL" id="LJYW01000001">
    <property type="protein sequence ID" value="KPL51395.1"/>
    <property type="molecule type" value="Genomic_DNA"/>
</dbReference>
<evidence type="ECO:0000313" key="2">
    <source>
        <dbReference type="Proteomes" id="UP000048984"/>
    </source>
</evidence>
<proteinExistence type="predicted"/>
<dbReference type="AlphaFoldDB" id="A0A0P6VH94"/>
<accession>A0A0P6VH94</accession>
<dbReference type="Proteomes" id="UP000048984">
    <property type="component" value="Unassembled WGS sequence"/>
</dbReference>
<protein>
    <submittedName>
        <fullName evidence="1">Uncharacterized protein</fullName>
    </submittedName>
</protein>
<organism evidence="1 2">
    <name type="scientific">Prosthecodimorpha hirschii</name>
    <dbReference type="NCBI Taxonomy" id="665126"/>
    <lineage>
        <taxon>Bacteria</taxon>
        <taxon>Pseudomonadati</taxon>
        <taxon>Pseudomonadota</taxon>
        <taxon>Alphaproteobacteria</taxon>
        <taxon>Hyphomicrobiales</taxon>
        <taxon>Ancalomicrobiaceae</taxon>
        <taxon>Prosthecodimorpha</taxon>
    </lineage>
</organism>
<comment type="caution">
    <text evidence="1">The sequence shown here is derived from an EMBL/GenBank/DDBJ whole genome shotgun (WGS) entry which is preliminary data.</text>
</comment>
<keyword evidence="2" id="KW-1185">Reference proteome</keyword>
<reference evidence="1 2" key="2">
    <citation type="submission" date="2015-10" db="EMBL/GenBank/DDBJ databases">
        <title>Draft Genome Sequence of Prosthecomicrobium hirschii ATCC 27832.</title>
        <authorList>
            <person name="Daniel J."/>
            <person name="Givan S.A."/>
            <person name="Brun Y.V."/>
            <person name="Brown P.J."/>
        </authorList>
    </citation>
    <scope>NUCLEOTIDE SEQUENCE [LARGE SCALE GENOMIC DNA]</scope>
    <source>
        <strain evidence="1 2">16</strain>
    </source>
</reference>
<gene>
    <name evidence="1" type="ORF">ABB55_03425</name>
</gene>
<sequence>MDRAIAAQSELANALSSVRGVNGIGVGAGREPGTYALYVAVSDKRAAKSIPDSCSGLDVVVDVVGRVSHL</sequence>
<name>A0A0P6VH94_9HYPH</name>
<reference evidence="1 2" key="1">
    <citation type="submission" date="2015-09" db="EMBL/GenBank/DDBJ databases">
        <authorList>
            <person name="Jackson K.R."/>
            <person name="Lunt B.L."/>
            <person name="Fisher J.N.B."/>
            <person name="Gardner A.V."/>
            <person name="Bailey M.E."/>
            <person name="Deus L.M."/>
            <person name="Earl A.S."/>
            <person name="Gibby P.D."/>
            <person name="Hartmann K.A."/>
            <person name="Liu J.E."/>
            <person name="Manci A.M."/>
            <person name="Nielsen D.A."/>
            <person name="Solomon M.B."/>
            <person name="Breakwell D.P."/>
            <person name="Burnett S.H."/>
            <person name="Grose J.H."/>
        </authorList>
    </citation>
    <scope>NUCLEOTIDE SEQUENCE [LARGE SCALE GENOMIC DNA]</scope>
    <source>
        <strain evidence="1 2">16</strain>
    </source>
</reference>
<evidence type="ECO:0000313" key="1">
    <source>
        <dbReference type="EMBL" id="KPL51395.1"/>
    </source>
</evidence>